<dbReference type="InterPro" id="IPR013762">
    <property type="entry name" value="Integrase-like_cat_sf"/>
</dbReference>
<dbReference type="PROSITE" id="PS51898">
    <property type="entry name" value="TYR_RECOMBINASE"/>
    <property type="match status" value="1"/>
</dbReference>
<dbReference type="Proteomes" id="UP000481643">
    <property type="component" value="Unassembled WGS sequence"/>
</dbReference>
<dbReference type="InterPro" id="IPR010998">
    <property type="entry name" value="Integrase_recombinase_N"/>
</dbReference>
<keyword evidence="3" id="KW-0238">DNA-binding</keyword>
<name>A0A6N6QF59_9HYPH</name>
<comment type="caution">
    <text evidence="5">The sequence shown here is derived from an EMBL/GenBank/DDBJ whole genome shotgun (WGS) entry which is preliminary data.</text>
</comment>
<dbReference type="GO" id="GO:0003677">
    <property type="term" value="F:DNA binding"/>
    <property type="evidence" value="ECO:0007669"/>
    <property type="project" value="UniProtKB-KW"/>
</dbReference>
<protein>
    <submittedName>
        <fullName evidence="5">Site-specific integrase</fullName>
    </submittedName>
</protein>
<dbReference type="SUPFAM" id="SSF56349">
    <property type="entry name" value="DNA breaking-rejoining enzymes"/>
    <property type="match status" value="1"/>
</dbReference>
<dbReference type="Gene3D" id="1.10.443.10">
    <property type="entry name" value="Intergrase catalytic core"/>
    <property type="match status" value="1"/>
</dbReference>
<keyword evidence="4" id="KW-0233">DNA recombination</keyword>
<sequence length="420" mass="45816">MPITKNDVDGLTPDTILWDDGRGSVAGFGVRRQRVARVFILKYSVRGRSRWMSIGKYGSPWTVETARLEAKRLLGLVASGGDPAAARDEQRSAEGPLTVAELCDDYMKAARAGAILTRFHRPKKESTLQIDVGRIERHIKPLIGKKHVIEVDSKVVKRLIHDITVGKTATSIKTGTRGRAIVTGGAGSAARVADLLSGIMTWAVDEGLIRDNPVHRVRRYRGQPRQRFLSEVELKQLGKVLSAGRDCNEKAIHRYALTVVHLLVLTGCRLNEIASLRWSEVDLSQRCLRLGDTKTGQSLRAIGSAATKILSNIDKLSGSDWVFPGARGDGPYQGTKREAARIFQTAELDNVTCHTLRHTYASFASGCGYSDGTIAGLLGHKGRGVTSRYIHRPDSALLAAAEDVSEHIKGLLNVTSNDAK</sequence>
<dbReference type="InterPro" id="IPR002104">
    <property type="entry name" value="Integrase_catalytic"/>
</dbReference>
<comment type="similarity">
    <text evidence="1">Belongs to the 'phage' integrase family.</text>
</comment>
<dbReference type="GO" id="GO:0015074">
    <property type="term" value="P:DNA integration"/>
    <property type="evidence" value="ECO:0007669"/>
    <property type="project" value="UniProtKB-KW"/>
</dbReference>
<evidence type="ECO:0000256" key="4">
    <source>
        <dbReference type="ARBA" id="ARBA00023172"/>
    </source>
</evidence>
<evidence type="ECO:0000256" key="1">
    <source>
        <dbReference type="ARBA" id="ARBA00008857"/>
    </source>
</evidence>
<dbReference type="Pfam" id="PF13356">
    <property type="entry name" value="Arm-DNA-bind_3"/>
    <property type="match status" value="1"/>
</dbReference>
<organism evidence="5 6">
    <name type="scientific">Brucella tritici</name>
    <dbReference type="NCBI Taxonomy" id="94626"/>
    <lineage>
        <taxon>Bacteria</taxon>
        <taxon>Pseudomonadati</taxon>
        <taxon>Pseudomonadota</taxon>
        <taxon>Alphaproteobacteria</taxon>
        <taxon>Hyphomicrobiales</taxon>
        <taxon>Brucellaceae</taxon>
        <taxon>Brucella/Ochrobactrum group</taxon>
        <taxon>Brucella</taxon>
    </lineage>
</organism>
<dbReference type="Gene3D" id="3.30.160.390">
    <property type="entry name" value="Integrase, DNA-binding domain"/>
    <property type="match status" value="1"/>
</dbReference>
<dbReference type="GeneID" id="61314414"/>
<dbReference type="PANTHER" id="PTHR30629">
    <property type="entry name" value="PROPHAGE INTEGRASE"/>
    <property type="match status" value="1"/>
</dbReference>
<dbReference type="Gene3D" id="1.10.150.130">
    <property type="match status" value="1"/>
</dbReference>
<keyword evidence="2" id="KW-0229">DNA integration</keyword>
<gene>
    <name evidence="5" type="ORF">F9L08_14715</name>
</gene>
<dbReference type="EMBL" id="WBVX01000014">
    <property type="protein sequence ID" value="KAB2684264.1"/>
    <property type="molecule type" value="Genomic_DNA"/>
</dbReference>
<dbReference type="AlphaFoldDB" id="A0A6N6QF59"/>
<dbReference type="CDD" id="cd00796">
    <property type="entry name" value="INT_Rci_Hp1_C"/>
    <property type="match status" value="1"/>
</dbReference>
<evidence type="ECO:0000313" key="6">
    <source>
        <dbReference type="Proteomes" id="UP000481643"/>
    </source>
</evidence>
<evidence type="ECO:0000256" key="3">
    <source>
        <dbReference type="ARBA" id="ARBA00023125"/>
    </source>
</evidence>
<dbReference type="PANTHER" id="PTHR30629:SF2">
    <property type="entry name" value="PROPHAGE INTEGRASE INTS-RELATED"/>
    <property type="match status" value="1"/>
</dbReference>
<dbReference type="InterPro" id="IPR025166">
    <property type="entry name" value="Integrase_DNA_bind_dom"/>
</dbReference>
<dbReference type="InterPro" id="IPR038488">
    <property type="entry name" value="Integrase_DNA-bd_sf"/>
</dbReference>
<dbReference type="GO" id="GO:0006310">
    <property type="term" value="P:DNA recombination"/>
    <property type="evidence" value="ECO:0007669"/>
    <property type="project" value="UniProtKB-KW"/>
</dbReference>
<evidence type="ECO:0000256" key="2">
    <source>
        <dbReference type="ARBA" id="ARBA00022908"/>
    </source>
</evidence>
<dbReference type="InterPro" id="IPR011010">
    <property type="entry name" value="DNA_brk_join_enz"/>
</dbReference>
<dbReference type="InterPro" id="IPR050808">
    <property type="entry name" value="Phage_Integrase"/>
</dbReference>
<dbReference type="Pfam" id="PF00589">
    <property type="entry name" value="Phage_integrase"/>
    <property type="match status" value="1"/>
</dbReference>
<dbReference type="RefSeq" id="WP_012093624.1">
    <property type="nucleotide sequence ID" value="NZ_JBOHIY010000029.1"/>
</dbReference>
<accession>A0A6N6QF59</accession>
<reference evidence="5 6" key="1">
    <citation type="submission" date="2019-09" db="EMBL/GenBank/DDBJ databases">
        <title>Taxonomic organization of the family Brucellaceae based on a phylogenomic approach.</title>
        <authorList>
            <person name="Leclercq S."/>
            <person name="Cloeckaert A."/>
            <person name="Zygmunt M.S."/>
        </authorList>
    </citation>
    <scope>NUCLEOTIDE SEQUENCE [LARGE SCALE GENOMIC DNA]</scope>
    <source>
        <strain evidence="5 6">WS1830</strain>
    </source>
</reference>
<evidence type="ECO:0000313" key="5">
    <source>
        <dbReference type="EMBL" id="KAB2684264.1"/>
    </source>
</evidence>
<proteinExistence type="inferred from homology"/>